<gene>
    <name evidence="1" type="ORF">SEV965_LOCUS39324</name>
</gene>
<dbReference type="Gene3D" id="3.40.50.10140">
    <property type="entry name" value="Toll/interleukin-1 receptor homology (TIR) domain"/>
    <property type="match status" value="1"/>
</dbReference>
<comment type="caution">
    <text evidence="1">The sequence shown here is derived from an EMBL/GenBank/DDBJ whole genome shotgun (WGS) entry which is preliminary data.</text>
</comment>
<dbReference type="AlphaFoldDB" id="A0A815Y3R6"/>
<dbReference type="PANTHER" id="PTHR46270:SF2">
    <property type="entry name" value="TIR DOMAIN-CONTAINING PROTEIN"/>
    <property type="match status" value="1"/>
</dbReference>
<organism evidence="1 2">
    <name type="scientific">Rotaria sordida</name>
    <dbReference type="NCBI Taxonomy" id="392033"/>
    <lineage>
        <taxon>Eukaryota</taxon>
        <taxon>Metazoa</taxon>
        <taxon>Spiralia</taxon>
        <taxon>Gnathifera</taxon>
        <taxon>Rotifera</taxon>
        <taxon>Eurotatoria</taxon>
        <taxon>Bdelloidea</taxon>
        <taxon>Philodinida</taxon>
        <taxon>Philodinidae</taxon>
        <taxon>Rotaria</taxon>
    </lineage>
</organism>
<evidence type="ECO:0008006" key="3">
    <source>
        <dbReference type="Google" id="ProtNLM"/>
    </source>
</evidence>
<dbReference type="SUPFAM" id="SSF52200">
    <property type="entry name" value="Toll/Interleukin receptor TIR domain"/>
    <property type="match status" value="1"/>
</dbReference>
<reference evidence="1" key="1">
    <citation type="submission" date="2021-02" db="EMBL/GenBank/DDBJ databases">
        <authorList>
            <person name="Nowell W R."/>
        </authorList>
    </citation>
    <scope>NUCLEOTIDE SEQUENCE</scope>
</reference>
<evidence type="ECO:0000313" key="2">
    <source>
        <dbReference type="Proteomes" id="UP000663889"/>
    </source>
</evidence>
<proteinExistence type="predicted"/>
<dbReference type="EMBL" id="CAJNOU010013447">
    <property type="protein sequence ID" value="CAF1565221.1"/>
    <property type="molecule type" value="Genomic_DNA"/>
</dbReference>
<accession>A0A815Y3R6</accession>
<dbReference type="InterPro" id="IPR035897">
    <property type="entry name" value="Toll_tir_struct_dom_sf"/>
</dbReference>
<name>A0A815Y3R6_9BILA</name>
<protein>
    <recommendedName>
        <fullName evidence="3">TIR domain-containing protein</fullName>
    </recommendedName>
</protein>
<dbReference type="Proteomes" id="UP000663889">
    <property type="component" value="Unassembled WGS sequence"/>
</dbReference>
<feature type="non-terminal residue" evidence="1">
    <location>
        <position position="175"/>
    </location>
</feature>
<sequence length="175" mass="20731">MKFFIYLAFIQHDEIKEEIVKQNYFSLLIKCVTQKDLHIGLVLQISLEIIWLLTFNNQIFHMLTNNYENFFIYLKNILINSKEEGVQAATKGILWKLENESNLKKTIIDLHENNISNKKYDIMISYSHSNKDLCHQIYQNLINLKYIIWLDFENMYGSTLQSMAEAIESSDIILI</sequence>
<dbReference type="PANTHER" id="PTHR46270">
    <property type="entry name" value="ARMADILLO-TYPE FOLD-RELATED"/>
    <property type="match status" value="1"/>
</dbReference>
<evidence type="ECO:0000313" key="1">
    <source>
        <dbReference type="EMBL" id="CAF1565221.1"/>
    </source>
</evidence>